<evidence type="ECO:0000313" key="1">
    <source>
        <dbReference type="EMBL" id="KAK7043192.1"/>
    </source>
</evidence>
<accession>A0AAW0CZ64</accession>
<evidence type="ECO:0000313" key="2">
    <source>
        <dbReference type="Proteomes" id="UP001383192"/>
    </source>
</evidence>
<sequence length="566" mass="64565">MILPQSPFLSRLRTNFLPSPAEKIEIHLLILTRQERIRAIEDEITQLRIEKDELQSFVDDHLTLISPIRQAPVDVLQDIFHYCIPRHELPTPRALDAPLLLTRVCRLWRQVVTSTPKLWCRVHIALPSPSTKYLSITPKFRSFMRLWEDGVRVWLQRSGSMPLHLSIQGTDSRGYLDEESVAELETFHGDVALQLLCHAPRWKSLSLDVPNGIRGILTLPTLELPLLEEFKSRRHYSYNDPLTEVPSLEAVLRSAPSLHKLDLNESYSGLQIHWNRLTKVVLWHDRLGWGHVGFVTLSQAIQVLTFSSSSLRYCTLSVQSPETDDELDTFSPIILPNLHTLNIHVHQPSRLSPTSLQQALDSIHAPRLEDFYFGLKSFGAHPNLLTLLGFIESSGCTLRAFVLDYDSQVSLIESLINLLTSMPSIRQFKLRVSQSPTEREALESLPRFIHHLNPCLSNNDVLCPNIESLMWMTCPPSCAAPLLALAEARSAKSSATEKLKRLQVDFENFAVEDTEIPFGLEALRKGGMLIQWTMSPDPSVYTRQPDLDEYVHSAERWWPNDHVIHL</sequence>
<evidence type="ECO:0008006" key="3">
    <source>
        <dbReference type="Google" id="ProtNLM"/>
    </source>
</evidence>
<protein>
    <recommendedName>
        <fullName evidence="3">F-box domain-containing protein</fullName>
    </recommendedName>
</protein>
<dbReference type="EMBL" id="JAYKXP010000029">
    <property type="protein sequence ID" value="KAK7043192.1"/>
    <property type="molecule type" value="Genomic_DNA"/>
</dbReference>
<keyword evidence="2" id="KW-1185">Reference proteome</keyword>
<comment type="caution">
    <text evidence="1">The sequence shown here is derived from an EMBL/GenBank/DDBJ whole genome shotgun (WGS) entry which is preliminary data.</text>
</comment>
<proteinExistence type="predicted"/>
<reference evidence="1 2" key="1">
    <citation type="submission" date="2024-01" db="EMBL/GenBank/DDBJ databases">
        <title>A draft genome for a cacao thread blight-causing isolate of Paramarasmius palmivorus.</title>
        <authorList>
            <person name="Baruah I.K."/>
            <person name="Bukari Y."/>
            <person name="Amoako-Attah I."/>
            <person name="Meinhardt L.W."/>
            <person name="Bailey B.A."/>
            <person name="Cohen S.P."/>
        </authorList>
    </citation>
    <scope>NUCLEOTIDE SEQUENCE [LARGE SCALE GENOMIC DNA]</scope>
    <source>
        <strain evidence="1 2">GH-12</strain>
    </source>
</reference>
<gene>
    <name evidence="1" type="ORF">VNI00_008546</name>
</gene>
<dbReference type="Proteomes" id="UP001383192">
    <property type="component" value="Unassembled WGS sequence"/>
</dbReference>
<name>A0AAW0CZ64_9AGAR</name>
<organism evidence="1 2">
    <name type="scientific">Paramarasmius palmivorus</name>
    <dbReference type="NCBI Taxonomy" id="297713"/>
    <lineage>
        <taxon>Eukaryota</taxon>
        <taxon>Fungi</taxon>
        <taxon>Dikarya</taxon>
        <taxon>Basidiomycota</taxon>
        <taxon>Agaricomycotina</taxon>
        <taxon>Agaricomycetes</taxon>
        <taxon>Agaricomycetidae</taxon>
        <taxon>Agaricales</taxon>
        <taxon>Marasmiineae</taxon>
        <taxon>Marasmiaceae</taxon>
        <taxon>Paramarasmius</taxon>
    </lineage>
</organism>
<dbReference type="AlphaFoldDB" id="A0AAW0CZ64"/>